<protein>
    <submittedName>
        <fullName evidence="1">Uncharacterized protein</fullName>
    </submittedName>
</protein>
<dbReference type="Proteomes" id="UP000282957">
    <property type="component" value="Unassembled WGS sequence"/>
</dbReference>
<gene>
    <name evidence="1" type="ORF">EOD42_07540</name>
</gene>
<dbReference type="EMBL" id="SACL01000002">
    <property type="protein sequence ID" value="RVT97661.1"/>
    <property type="molecule type" value="Genomic_DNA"/>
</dbReference>
<reference evidence="1 2" key="1">
    <citation type="submission" date="2019-01" db="EMBL/GenBank/DDBJ databases">
        <authorList>
            <person name="Chen W.-M."/>
        </authorList>
    </citation>
    <scope>NUCLEOTIDE SEQUENCE [LARGE SCALE GENOMIC DNA]</scope>
    <source>
        <strain evidence="1 2">CCP-6</strain>
    </source>
</reference>
<name>A0A437MJ55_9PROT</name>
<comment type="caution">
    <text evidence="1">The sequence shown here is derived from an EMBL/GenBank/DDBJ whole genome shotgun (WGS) entry which is preliminary data.</text>
</comment>
<dbReference type="RefSeq" id="WP_127786889.1">
    <property type="nucleotide sequence ID" value="NZ_SACL01000002.1"/>
</dbReference>
<accession>A0A437MJ55</accession>
<evidence type="ECO:0000313" key="2">
    <source>
        <dbReference type="Proteomes" id="UP000282957"/>
    </source>
</evidence>
<evidence type="ECO:0000313" key="1">
    <source>
        <dbReference type="EMBL" id="RVT97661.1"/>
    </source>
</evidence>
<organism evidence="1 2">
    <name type="scientific">Rhodovarius crocodyli</name>
    <dbReference type="NCBI Taxonomy" id="1979269"/>
    <lineage>
        <taxon>Bacteria</taxon>
        <taxon>Pseudomonadati</taxon>
        <taxon>Pseudomonadota</taxon>
        <taxon>Alphaproteobacteria</taxon>
        <taxon>Acetobacterales</taxon>
        <taxon>Roseomonadaceae</taxon>
        <taxon>Rhodovarius</taxon>
    </lineage>
</organism>
<keyword evidence="2" id="KW-1185">Reference proteome</keyword>
<dbReference type="AlphaFoldDB" id="A0A437MJ55"/>
<proteinExistence type="predicted"/>
<sequence length="71" mass="8053">MAKTLAQKSKAAISQARKDPRYIRYREQREREILLIAAQDAADPEASKAHRRDLRADIAAAFDTAQRKDGE</sequence>